<dbReference type="AlphaFoldDB" id="A0A0G4L0Y9"/>
<name>A0A0G4L0Y9_VERLO</name>
<dbReference type="SUPFAM" id="SSF140736">
    <property type="entry name" value="Rv1873-like"/>
    <property type="match status" value="1"/>
</dbReference>
<reference evidence="2" key="1">
    <citation type="submission" date="2015-05" db="EMBL/GenBank/DDBJ databases">
        <authorList>
            <person name="Fogelqvist Johan"/>
        </authorList>
    </citation>
    <scope>NUCLEOTIDE SEQUENCE [LARGE SCALE GENOMIC DNA]</scope>
</reference>
<evidence type="ECO:0008006" key="3">
    <source>
        <dbReference type="Google" id="ProtNLM"/>
    </source>
</evidence>
<dbReference type="Proteomes" id="UP000045706">
    <property type="component" value="Unassembled WGS sequence"/>
</dbReference>
<dbReference type="InterPro" id="IPR036287">
    <property type="entry name" value="Rv1873-like_sf"/>
</dbReference>
<feature type="non-terminal residue" evidence="1">
    <location>
        <position position="177"/>
    </location>
</feature>
<sequence>MRNLRSSRQASPILTESDRSSLDRFLQNQPAPFNKTATPPQTVFEKAMAELRSGRKTSHWVWFVFPQLAGLGVSALNRYFALASVDEARRYAEHAVLGPRLREAVGAVLACEEGDVVRLFGETDWVKVRSCLTLFAAVEGPGESVFRRALRERFGGEACLATLEMVEGERAGLLLGP</sequence>
<dbReference type="EMBL" id="CVQI01006224">
    <property type="protein sequence ID" value="CRK15713.1"/>
    <property type="molecule type" value="Genomic_DNA"/>
</dbReference>
<proteinExistence type="predicted"/>
<evidence type="ECO:0000313" key="1">
    <source>
        <dbReference type="EMBL" id="CRK15713.1"/>
    </source>
</evidence>
<dbReference type="Pfam" id="PF08837">
    <property type="entry name" value="DUF1810"/>
    <property type="match status" value="1"/>
</dbReference>
<dbReference type="Gene3D" id="1.25.40.380">
    <property type="entry name" value="Protein of unknown function DUF1810"/>
    <property type="match status" value="1"/>
</dbReference>
<organism evidence="1 2">
    <name type="scientific">Verticillium longisporum</name>
    <name type="common">Verticillium dahliae var. longisporum</name>
    <dbReference type="NCBI Taxonomy" id="100787"/>
    <lineage>
        <taxon>Eukaryota</taxon>
        <taxon>Fungi</taxon>
        <taxon>Dikarya</taxon>
        <taxon>Ascomycota</taxon>
        <taxon>Pezizomycotina</taxon>
        <taxon>Sordariomycetes</taxon>
        <taxon>Hypocreomycetidae</taxon>
        <taxon>Glomerellales</taxon>
        <taxon>Plectosphaerellaceae</taxon>
        <taxon>Verticillium</taxon>
    </lineage>
</organism>
<accession>A0A0G4L0Y9</accession>
<dbReference type="InterPro" id="IPR014937">
    <property type="entry name" value="DUF1810"/>
</dbReference>
<evidence type="ECO:0000313" key="2">
    <source>
        <dbReference type="Proteomes" id="UP000045706"/>
    </source>
</evidence>
<protein>
    <recommendedName>
        <fullName evidence="3">Calpastatin</fullName>
    </recommendedName>
</protein>
<gene>
    <name evidence="1" type="ORF">BN1723_010763</name>
</gene>